<organism evidence="1 2">
    <name type="scientific">Salipiger bermudensis (strain DSM 26914 / JCM 13377 / KCTC 12554 / HTCC2601)</name>
    <name type="common">Pelagibaca bermudensis</name>
    <dbReference type="NCBI Taxonomy" id="314265"/>
    <lineage>
        <taxon>Bacteria</taxon>
        <taxon>Pseudomonadati</taxon>
        <taxon>Pseudomonadota</taxon>
        <taxon>Alphaproteobacteria</taxon>
        <taxon>Rhodobacterales</taxon>
        <taxon>Roseobacteraceae</taxon>
        <taxon>Salipiger</taxon>
    </lineage>
</organism>
<dbReference type="eggNOG" id="ENOG50330WR">
    <property type="taxonomic scope" value="Bacteria"/>
</dbReference>
<dbReference type="STRING" id="314265.R2601_27223"/>
<protein>
    <recommendedName>
        <fullName evidence="3">Tat pathway signal sequence domain protein</fullName>
    </recommendedName>
</protein>
<dbReference type="AlphaFoldDB" id="Q0FJ52"/>
<evidence type="ECO:0008006" key="3">
    <source>
        <dbReference type="Google" id="ProtNLM"/>
    </source>
</evidence>
<accession>Q0FJ52</accession>
<dbReference type="Proteomes" id="UP000006230">
    <property type="component" value="Unassembled WGS sequence"/>
</dbReference>
<name>Q0FJ52_SALBH</name>
<keyword evidence="2" id="KW-1185">Reference proteome</keyword>
<evidence type="ECO:0000313" key="1">
    <source>
        <dbReference type="EMBL" id="EAU44206.1"/>
    </source>
</evidence>
<dbReference type="EMBL" id="AATQ01000052">
    <property type="protein sequence ID" value="EAU44206.1"/>
    <property type="molecule type" value="Genomic_DNA"/>
</dbReference>
<dbReference type="RefSeq" id="WP_007801313.1">
    <property type="nucleotide sequence ID" value="NZ_DS022276.1"/>
</dbReference>
<comment type="caution">
    <text evidence="1">The sequence shown here is derived from an EMBL/GenBank/DDBJ whole genome shotgun (WGS) entry which is preliminary data.</text>
</comment>
<proteinExistence type="predicted"/>
<sequence>MPLVAALALATPLKAQEAGISVELNAQEQVEAGCKLSFLARNGLDGDIAKAVYETVLFDGNGQVERLTLFDFGTLPAGKPRLRQFVVPGLQCEALGQILINGASTCEAGELGAAACLQGLTLNSRTDVEMMG</sequence>
<gene>
    <name evidence="1" type="ORF">R2601_27223</name>
</gene>
<reference evidence="1 2" key="1">
    <citation type="journal article" date="2010" name="J. Bacteriol.">
        <title>Genome sequences of Pelagibaca bermudensis HTCC2601T and Maritimibacter alkaliphilus HTCC2654T, the type strains of two marine Roseobacter genera.</title>
        <authorList>
            <person name="Thrash J.C."/>
            <person name="Cho J.C."/>
            <person name="Ferriera S."/>
            <person name="Johnson J."/>
            <person name="Vergin K.L."/>
            <person name="Giovannoni S.J."/>
        </authorList>
    </citation>
    <scope>NUCLEOTIDE SEQUENCE [LARGE SCALE GENOMIC DNA]</scope>
    <source>
        <strain evidence="2">DSM 26914 / JCM 13377 / KCTC 12554 / HTCC2601</strain>
    </source>
</reference>
<evidence type="ECO:0000313" key="2">
    <source>
        <dbReference type="Proteomes" id="UP000006230"/>
    </source>
</evidence>
<dbReference type="HOGENOM" id="CLU_133199_1_0_5"/>